<dbReference type="SUPFAM" id="SSF50978">
    <property type="entry name" value="WD40 repeat-like"/>
    <property type="match status" value="1"/>
</dbReference>
<gene>
    <name evidence="3" type="ORF">FXF68_24525</name>
</gene>
<organism evidence="3 4">
    <name type="scientific">Actinomadura decatromicini</name>
    <dbReference type="NCBI Taxonomy" id="2604572"/>
    <lineage>
        <taxon>Bacteria</taxon>
        <taxon>Bacillati</taxon>
        <taxon>Actinomycetota</taxon>
        <taxon>Actinomycetes</taxon>
        <taxon>Streptosporangiales</taxon>
        <taxon>Thermomonosporaceae</taxon>
        <taxon>Actinomadura</taxon>
    </lineage>
</organism>
<dbReference type="Pfam" id="PF08937">
    <property type="entry name" value="ThsB_TIR"/>
    <property type="match status" value="1"/>
</dbReference>
<dbReference type="InterPro" id="IPR036322">
    <property type="entry name" value="WD40_repeat_dom_sf"/>
</dbReference>
<dbReference type="InterPro" id="IPR001680">
    <property type="entry name" value="WD40_rpt"/>
</dbReference>
<proteinExistence type="predicted"/>
<name>A0A5D3FGJ6_9ACTN</name>
<dbReference type="InterPro" id="IPR015032">
    <property type="entry name" value="ThsB__TIR-like_domain"/>
</dbReference>
<evidence type="ECO:0000313" key="4">
    <source>
        <dbReference type="Proteomes" id="UP000323505"/>
    </source>
</evidence>
<dbReference type="AlphaFoldDB" id="A0A5D3FGJ6"/>
<evidence type="ECO:0000259" key="2">
    <source>
        <dbReference type="Pfam" id="PF08937"/>
    </source>
</evidence>
<comment type="caution">
    <text evidence="3">The sequence shown here is derived from an EMBL/GenBank/DDBJ whole genome shotgun (WGS) entry which is preliminary data.</text>
</comment>
<keyword evidence="4" id="KW-1185">Reference proteome</keyword>
<dbReference type="InterPro" id="IPR015943">
    <property type="entry name" value="WD40/YVTN_repeat-like_dom_sf"/>
</dbReference>
<sequence>MRREIRKRIAGCDFLVVLVGRETYTRRWVDWEMHAALTRTRGTAKPVVGILLPEMADAGAFLAPRLEPVPSRRPVTEVLRRSDELSHELLAETGATLPARLLDNLLTGYATLIGWPASPEVLIEALASSTGRARPVTKRPLFARNLGQAINKTPQKDPAPRDAPMAVEDATVEDATADDATADGATADGATPRRPGAEPPSLERLLARLARVRHFGAPKVVAAPDGTWLATASEGLVELWDQATRTRLHVFDGMWGDIEGLAVSPKGDWIAAVDGIHVVRLWSVPSHELLLERWAGQWGAGAVAADPEGRRLVVGGSDVQIWDIPSGERLRVLKPPGRGTEALFYGPNGQWLGCVGGSHATVRIWPMPGAETKVDLTNRVKNAWIGYLVVDPAGGWLATAGGRAVQVWDVGTGKRLRSLTPPGGSLGELIVGPEAEWLACVGNDGTAARMWPGQTRRPVEHLDRPPRRTGQWITTGTRGTVQIWSPAPGTSSLDGLD</sequence>
<reference evidence="3 4" key="1">
    <citation type="submission" date="2019-08" db="EMBL/GenBank/DDBJ databases">
        <title>Actinomadura sp. nov. CYP1-5 isolated from mountain soil.</title>
        <authorList>
            <person name="Songsumanus A."/>
            <person name="Kuncharoen N."/>
            <person name="Kudo T."/>
            <person name="Yuki M."/>
            <person name="Igarashi Y."/>
            <person name="Tanasupawat S."/>
        </authorList>
    </citation>
    <scope>NUCLEOTIDE SEQUENCE [LARGE SCALE GENOMIC DNA]</scope>
    <source>
        <strain evidence="3 4">CYP1-5</strain>
    </source>
</reference>
<evidence type="ECO:0000256" key="1">
    <source>
        <dbReference type="SAM" id="MobiDB-lite"/>
    </source>
</evidence>
<feature type="domain" description="Thoeris protein ThsB TIR-like" evidence="2">
    <location>
        <begin position="2"/>
        <end position="54"/>
    </location>
</feature>
<evidence type="ECO:0000313" key="3">
    <source>
        <dbReference type="EMBL" id="TYK46986.1"/>
    </source>
</evidence>
<dbReference type="Pfam" id="PF00400">
    <property type="entry name" value="WD40"/>
    <property type="match status" value="1"/>
</dbReference>
<protein>
    <recommendedName>
        <fullName evidence="2">Thoeris protein ThsB TIR-like domain-containing protein</fullName>
    </recommendedName>
</protein>
<dbReference type="Gene3D" id="2.130.10.10">
    <property type="entry name" value="YVTN repeat-like/Quinoprotein amine dehydrogenase"/>
    <property type="match status" value="2"/>
</dbReference>
<dbReference type="PANTHER" id="PTHR19879:SF9">
    <property type="entry name" value="TRANSCRIPTION INITIATION FACTOR TFIID SUBUNIT 5"/>
    <property type="match status" value="1"/>
</dbReference>
<feature type="region of interest" description="Disordered" evidence="1">
    <location>
        <begin position="173"/>
        <end position="200"/>
    </location>
</feature>
<dbReference type="PANTHER" id="PTHR19879">
    <property type="entry name" value="TRANSCRIPTION INITIATION FACTOR TFIID"/>
    <property type="match status" value="1"/>
</dbReference>
<dbReference type="SMART" id="SM00320">
    <property type="entry name" value="WD40"/>
    <property type="match status" value="6"/>
</dbReference>
<accession>A0A5D3FGJ6</accession>
<dbReference type="EMBL" id="VSRQ01000005">
    <property type="protein sequence ID" value="TYK46986.1"/>
    <property type="molecule type" value="Genomic_DNA"/>
</dbReference>
<dbReference type="Proteomes" id="UP000323505">
    <property type="component" value="Unassembled WGS sequence"/>
</dbReference>